<reference evidence="2" key="1">
    <citation type="submission" date="2018-06" db="EMBL/GenBank/DDBJ databases">
        <authorList>
            <person name="Zhirakovskaya E."/>
        </authorList>
    </citation>
    <scope>NUCLEOTIDE SEQUENCE</scope>
</reference>
<dbReference type="Pfam" id="PF01314">
    <property type="entry name" value="AFOR_C"/>
    <property type="match status" value="1"/>
</dbReference>
<protein>
    <recommendedName>
        <fullName evidence="1">Aldehyde ferredoxin oxidoreductase C-terminal domain-containing protein</fullName>
    </recommendedName>
</protein>
<evidence type="ECO:0000259" key="1">
    <source>
        <dbReference type="Pfam" id="PF01314"/>
    </source>
</evidence>
<dbReference type="Gene3D" id="1.10.599.10">
    <property type="entry name" value="Aldehyde Ferredoxin Oxidoreductase Protein, subunit A, domain 3"/>
    <property type="match status" value="1"/>
</dbReference>
<dbReference type="AlphaFoldDB" id="A0A3B0V410"/>
<organism evidence="2">
    <name type="scientific">hydrothermal vent metagenome</name>
    <dbReference type="NCBI Taxonomy" id="652676"/>
    <lineage>
        <taxon>unclassified sequences</taxon>
        <taxon>metagenomes</taxon>
        <taxon>ecological metagenomes</taxon>
    </lineage>
</organism>
<dbReference type="SUPFAM" id="SSF48310">
    <property type="entry name" value="Aldehyde ferredoxin oxidoreductase, C-terminal domains"/>
    <property type="match status" value="1"/>
</dbReference>
<evidence type="ECO:0000313" key="2">
    <source>
        <dbReference type="EMBL" id="VAW38298.1"/>
    </source>
</evidence>
<dbReference type="InterPro" id="IPR001203">
    <property type="entry name" value="OxRdtase_Ald_Fedxn_C"/>
</dbReference>
<dbReference type="InterPro" id="IPR036021">
    <property type="entry name" value="Tungsten_al_ferr_oxy-like_C"/>
</dbReference>
<name>A0A3B0V410_9ZZZZ</name>
<accession>A0A3B0V410</accession>
<feature type="non-terminal residue" evidence="2">
    <location>
        <position position="1"/>
    </location>
</feature>
<dbReference type="EMBL" id="UOEU01000703">
    <property type="protein sequence ID" value="VAW38298.1"/>
    <property type="molecule type" value="Genomic_DNA"/>
</dbReference>
<dbReference type="GO" id="GO:0051536">
    <property type="term" value="F:iron-sulfur cluster binding"/>
    <property type="evidence" value="ECO:0007669"/>
    <property type="project" value="InterPro"/>
</dbReference>
<dbReference type="InterPro" id="IPR013985">
    <property type="entry name" value="Ald_Fedxn_OxRdtase_dom3"/>
</dbReference>
<sequence>TLPKKLFKKALEGGRSDGIVMEKEEIEAGLQMYYQQAGWDTATGSPTRATLEDVGLVWAADDLGL</sequence>
<dbReference type="GO" id="GO:0009055">
    <property type="term" value="F:electron transfer activity"/>
    <property type="evidence" value="ECO:0007669"/>
    <property type="project" value="InterPro"/>
</dbReference>
<proteinExistence type="predicted"/>
<feature type="domain" description="Aldehyde ferredoxin oxidoreductase C-terminal" evidence="1">
    <location>
        <begin position="1"/>
        <end position="56"/>
    </location>
</feature>
<dbReference type="GO" id="GO:0016625">
    <property type="term" value="F:oxidoreductase activity, acting on the aldehyde or oxo group of donors, iron-sulfur protein as acceptor"/>
    <property type="evidence" value="ECO:0007669"/>
    <property type="project" value="InterPro"/>
</dbReference>
<gene>
    <name evidence="2" type="ORF">MNBD_CHLOROFLEXI01-216</name>
</gene>